<protein>
    <recommendedName>
        <fullName evidence="1">Transposase IS701-like DDE domain-containing protein</fullName>
    </recommendedName>
</protein>
<reference evidence="2 3" key="1">
    <citation type="submission" date="2016-01" db="EMBL/GenBank/DDBJ databases">
        <title>Draft Genome Sequences of Seven Thermophilic Sporeformers Isolated from Foods.</title>
        <authorList>
            <person name="Berendsen E.M."/>
            <person name="Wells-Bennik M.H."/>
            <person name="Krawcyk A.O."/>
            <person name="De Jong A."/>
            <person name="Holsappel S."/>
            <person name="Eijlander R.T."/>
            <person name="Kuipers O.P."/>
        </authorList>
    </citation>
    <scope>NUCLEOTIDE SEQUENCE [LARGE SCALE GENOMIC DNA]</scope>
    <source>
        <strain evidence="2 3">B4135</strain>
    </source>
</reference>
<evidence type="ECO:0000313" key="2">
    <source>
        <dbReference type="EMBL" id="KYD09178.1"/>
    </source>
</evidence>
<feature type="domain" description="Transposase IS701-like DDE" evidence="1">
    <location>
        <begin position="106"/>
        <end position="286"/>
    </location>
</feature>
<dbReference type="Gene3D" id="3.90.350.10">
    <property type="entry name" value="Transposase Inhibitor Protein From Tn5, Chain A, domain 1"/>
    <property type="match status" value="1"/>
</dbReference>
<sequence length="482" mass="56112">MLFLTKKHLSRLVKWKLLNLTNPNRKVRNSMVQHNSLSEKGQERISAAFAALQIGQLLRKAGISKSFGLSSLTIFQLIFSLVFEGRNWFRLLQSERRQSLPGKDVVYRFLNHPRFAWRRFLHSLSLKIVQHFDTLTSRSRTRVLIVDDSVLRRDRSKKAELLARVFDHTTGRYTRGYNMLTLGWSDGFSFVPIDFVMLSSAKLANRFCEMKERLSKRMPGYKRRMEALSRKPDAVVALLDRALEAGFSADVVLMDSWFTQAPLLRELTAKGLPVIGMVKAMKQRYRFHGQCLTLKELYALLPKHKDKEIQGSVIVQTACGLPVKLVFVRHRNRKRDWLVLLSTDLSLEDAEIVRIYGMRWSIETFFKFAKSYLKLGTEFQGRSFDMLISHTTIVFTRYLVMEWERRHENDVRSLGGLFFLFSDEVRDMDLKTALQHLIVFFMEFMGAKSKRDQSVVLSQLQQWILSLPSYIKGLFVKLSCES</sequence>
<gene>
    <name evidence="2" type="ORF">B4135_3831</name>
</gene>
<accession>A0A150LA25</accession>
<proteinExistence type="predicted"/>
<dbReference type="STRING" id="301148.B4135_3831"/>
<evidence type="ECO:0000313" key="3">
    <source>
        <dbReference type="Proteomes" id="UP000075683"/>
    </source>
</evidence>
<dbReference type="SUPFAM" id="SSF53098">
    <property type="entry name" value="Ribonuclease H-like"/>
    <property type="match status" value="1"/>
</dbReference>
<comment type="caution">
    <text evidence="2">The sequence shown here is derived from an EMBL/GenBank/DDBJ whole genome shotgun (WGS) entry which is preliminary data.</text>
</comment>
<dbReference type="Proteomes" id="UP000075683">
    <property type="component" value="Unassembled WGS sequence"/>
</dbReference>
<evidence type="ECO:0000259" key="1">
    <source>
        <dbReference type="Pfam" id="PF13546"/>
    </source>
</evidence>
<dbReference type="AlphaFoldDB" id="A0A150LA25"/>
<organism evidence="2 3">
    <name type="scientific">Caldibacillus debilis</name>
    <dbReference type="NCBI Taxonomy" id="301148"/>
    <lineage>
        <taxon>Bacteria</taxon>
        <taxon>Bacillati</taxon>
        <taxon>Bacillota</taxon>
        <taxon>Bacilli</taxon>
        <taxon>Bacillales</taxon>
        <taxon>Bacillaceae</taxon>
        <taxon>Caldibacillus</taxon>
    </lineage>
</organism>
<dbReference type="InterPro" id="IPR012337">
    <property type="entry name" value="RNaseH-like_sf"/>
</dbReference>
<dbReference type="EMBL" id="LQYT01000132">
    <property type="protein sequence ID" value="KYD09178.1"/>
    <property type="molecule type" value="Genomic_DNA"/>
</dbReference>
<dbReference type="InterPro" id="IPR038721">
    <property type="entry name" value="IS701-like_DDE_dom"/>
</dbReference>
<dbReference type="Pfam" id="PF13546">
    <property type="entry name" value="DDE_5"/>
    <property type="match status" value="1"/>
</dbReference>
<name>A0A150LA25_9BACI</name>
<dbReference type="PATRIC" id="fig|301148.3.peg.1898"/>